<feature type="region of interest" description="Disordered" evidence="1">
    <location>
        <begin position="168"/>
        <end position="216"/>
    </location>
</feature>
<feature type="region of interest" description="Disordered" evidence="1">
    <location>
        <begin position="1"/>
        <end position="23"/>
    </location>
</feature>
<keyword evidence="3" id="KW-1185">Reference proteome</keyword>
<dbReference type="EMBL" id="KN832576">
    <property type="protein sequence ID" value="KII83521.1"/>
    <property type="molecule type" value="Genomic_DNA"/>
</dbReference>
<gene>
    <name evidence="2" type="ORF">PLICRDRAFT_180299</name>
</gene>
<sequence>MSGQNGGVSQRISDLHATSRDVQRSSYTAHDTFLAALQELERSDDGAQGFRAFWTTAFNHGRREGVKSCARKDGSEHPEWRRVRSCIPYVPQIYPTSTNSAPAVYSTPADASPRVQSIRIHRQSSKSIQVSATPRLSFQESTVTGPQTHHGRPARVVVPARRWQNAFSSLQQRASRSQRSLRSTALYTSLPPRPLPSAPVNSRSQMVSGSSSHHHRGRTFQVMATMHLAAPNPYSTLPAFMPSHVHGPSGCAGGDPQLLRILLLRIGSYWLIGHGS</sequence>
<accession>A0A0C9SKD0</accession>
<evidence type="ECO:0000313" key="2">
    <source>
        <dbReference type="EMBL" id="KII83521.1"/>
    </source>
</evidence>
<dbReference type="Proteomes" id="UP000053263">
    <property type="component" value="Unassembled WGS sequence"/>
</dbReference>
<feature type="compositionally biased region" description="Low complexity" evidence="1">
    <location>
        <begin position="168"/>
        <end position="186"/>
    </location>
</feature>
<organism evidence="2 3">
    <name type="scientific">Plicaturopsis crispa FD-325 SS-3</name>
    <dbReference type="NCBI Taxonomy" id="944288"/>
    <lineage>
        <taxon>Eukaryota</taxon>
        <taxon>Fungi</taxon>
        <taxon>Dikarya</taxon>
        <taxon>Basidiomycota</taxon>
        <taxon>Agaricomycotina</taxon>
        <taxon>Agaricomycetes</taxon>
        <taxon>Agaricomycetidae</taxon>
        <taxon>Amylocorticiales</taxon>
        <taxon>Amylocorticiaceae</taxon>
        <taxon>Plicatura</taxon>
        <taxon>Plicaturopsis crispa</taxon>
    </lineage>
</organism>
<evidence type="ECO:0000256" key="1">
    <source>
        <dbReference type="SAM" id="MobiDB-lite"/>
    </source>
</evidence>
<reference evidence="2 3" key="1">
    <citation type="submission" date="2014-06" db="EMBL/GenBank/DDBJ databases">
        <title>Evolutionary Origins and Diversification of the Mycorrhizal Mutualists.</title>
        <authorList>
            <consortium name="DOE Joint Genome Institute"/>
            <consortium name="Mycorrhizal Genomics Consortium"/>
            <person name="Kohler A."/>
            <person name="Kuo A."/>
            <person name="Nagy L.G."/>
            <person name="Floudas D."/>
            <person name="Copeland A."/>
            <person name="Barry K.W."/>
            <person name="Cichocki N."/>
            <person name="Veneault-Fourrey C."/>
            <person name="LaButti K."/>
            <person name="Lindquist E.A."/>
            <person name="Lipzen A."/>
            <person name="Lundell T."/>
            <person name="Morin E."/>
            <person name="Murat C."/>
            <person name="Riley R."/>
            <person name="Ohm R."/>
            <person name="Sun H."/>
            <person name="Tunlid A."/>
            <person name="Henrissat B."/>
            <person name="Grigoriev I.V."/>
            <person name="Hibbett D.S."/>
            <person name="Martin F."/>
        </authorList>
    </citation>
    <scope>NUCLEOTIDE SEQUENCE [LARGE SCALE GENOMIC DNA]</scope>
    <source>
        <strain evidence="2 3">FD-325 SS-3</strain>
    </source>
</reference>
<name>A0A0C9SKD0_PLICR</name>
<proteinExistence type="predicted"/>
<dbReference type="AlphaFoldDB" id="A0A0C9SKD0"/>
<dbReference type="HOGENOM" id="CLU_1008719_0_0_1"/>
<protein>
    <submittedName>
        <fullName evidence="2">Uncharacterized protein</fullName>
    </submittedName>
</protein>
<evidence type="ECO:0000313" key="3">
    <source>
        <dbReference type="Proteomes" id="UP000053263"/>
    </source>
</evidence>
<feature type="compositionally biased region" description="Basic and acidic residues" evidence="1">
    <location>
        <begin position="13"/>
        <end position="23"/>
    </location>
</feature>